<evidence type="ECO:0000256" key="1">
    <source>
        <dbReference type="SAM" id="Phobius"/>
    </source>
</evidence>
<gene>
    <name evidence="2" type="ORF">BO97DRAFT_97157</name>
</gene>
<dbReference type="RefSeq" id="XP_025550675.1">
    <property type="nucleotide sequence ID" value="XM_025701170.1"/>
</dbReference>
<feature type="transmembrane region" description="Helical" evidence="1">
    <location>
        <begin position="6"/>
        <end position="24"/>
    </location>
</feature>
<keyword evidence="3" id="KW-1185">Reference proteome</keyword>
<evidence type="ECO:0000313" key="2">
    <source>
        <dbReference type="EMBL" id="RAL11521.1"/>
    </source>
</evidence>
<keyword evidence="1" id="KW-1133">Transmembrane helix</keyword>
<name>A0A395HUC3_ASPHC</name>
<evidence type="ECO:0000313" key="3">
    <source>
        <dbReference type="Proteomes" id="UP000248961"/>
    </source>
</evidence>
<accession>A0A395HUC3</accession>
<proteinExistence type="predicted"/>
<dbReference type="GeneID" id="37205459"/>
<dbReference type="EMBL" id="KZ824288">
    <property type="protein sequence ID" value="RAL11521.1"/>
    <property type="molecule type" value="Genomic_DNA"/>
</dbReference>
<reference evidence="2 3" key="1">
    <citation type="submission" date="2018-02" db="EMBL/GenBank/DDBJ databases">
        <title>The genomes of Aspergillus section Nigri reveals drivers in fungal speciation.</title>
        <authorList>
            <consortium name="DOE Joint Genome Institute"/>
            <person name="Vesth T.C."/>
            <person name="Nybo J."/>
            <person name="Theobald S."/>
            <person name="Brandl J."/>
            <person name="Frisvad J.C."/>
            <person name="Nielsen K.F."/>
            <person name="Lyhne E.K."/>
            <person name="Kogle M.E."/>
            <person name="Kuo A."/>
            <person name="Riley R."/>
            <person name="Clum A."/>
            <person name="Nolan M."/>
            <person name="Lipzen A."/>
            <person name="Salamov A."/>
            <person name="Henrissat B."/>
            <person name="Wiebenga A."/>
            <person name="De vries R.P."/>
            <person name="Grigoriev I.V."/>
            <person name="Mortensen U.H."/>
            <person name="Andersen M.R."/>
            <person name="Baker S.E."/>
        </authorList>
    </citation>
    <scope>NUCLEOTIDE SEQUENCE [LARGE SCALE GENOMIC DNA]</scope>
    <source>
        <strain evidence="2 3">CBS 101889</strain>
    </source>
</reference>
<dbReference type="Proteomes" id="UP000248961">
    <property type="component" value="Unassembled WGS sequence"/>
</dbReference>
<keyword evidence="1" id="KW-0472">Membrane</keyword>
<sequence>MHDCIIVLFVVVYVGNAHTAFWSVRRGKHNLHYRNSRTSRLSAIPDQLGRSVAYQPVWSAIAPCCKVGGLIARYASQKLPGGLAVCGHAGLLIDLIFEVDWRPDKLTAFQSPRGSTLVCFWHA</sequence>
<protein>
    <submittedName>
        <fullName evidence="2">Uncharacterized protein</fullName>
    </submittedName>
</protein>
<keyword evidence="1" id="KW-0812">Transmembrane</keyword>
<dbReference type="VEuPathDB" id="FungiDB:BO97DRAFT_97157"/>
<dbReference type="AlphaFoldDB" id="A0A395HUC3"/>
<organism evidence="2 3">
    <name type="scientific">Aspergillus homomorphus (strain CBS 101889)</name>
    <dbReference type="NCBI Taxonomy" id="1450537"/>
    <lineage>
        <taxon>Eukaryota</taxon>
        <taxon>Fungi</taxon>
        <taxon>Dikarya</taxon>
        <taxon>Ascomycota</taxon>
        <taxon>Pezizomycotina</taxon>
        <taxon>Eurotiomycetes</taxon>
        <taxon>Eurotiomycetidae</taxon>
        <taxon>Eurotiales</taxon>
        <taxon>Aspergillaceae</taxon>
        <taxon>Aspergillus</taxon>
        <taxon>Aspergillus subgen. Circumdati</taxon>
    </lineage>
</organism>